<proteinExistence type="predicted"/>
<feature type="transmembrane region" description="Helical" evidence="5">
    <location>
        <begin position="398"/>
        <end position="419"/>
    </location>
</feature>
<name>A0ABS5K9H4_9BACT</name>
<keyword evidence="4 5" id="KW-0472">Membrane</keyword>
<keyword evidence="2 5" id="KW-0812">Transmembrane</keyword>
<dbReference type="PANTHER" id="PTHR43471:SF3">
    <property type="entry name" value="ABC TRANSPORTER PERMEASE PROTEIN NATB"/>
    <property type="match status" value="1"/>
</dbReference>
<dbReference type="RefSeq" id="WP_212227888.1">
    <property type="nucleotide sequence ID" value="NZ_JAGUCN010000009.1"/>
</dbReference>
<reference evidence="7 8" key="1">
    <citation type="journal article" date="2014" name="Int. J. Syst. Evol. Microbiol.">
        <title>Carboxylicivirga gen. nov. in the family Marinilabiliaceae with two novel species, Carboxylicivirga mesophila sp. nov. and Carboxylicivirga taeanensis sp. nov., and reclassification of Cytophaga fermentans as Saccharicrinis fermentans gen. nov., comb. nov.</title>
        <authorList>
            <person name="Yang S.H."/>
            <person name="Seo H.S."/>
            <person name="Woo J.H."/>
            <person name="Oh H.M."/>
            <person name="Jang H."/>
            <person name="Lee J.H."/>
            <person name="Kim S.J."/>
            <person name="Kwon K.K."/>
        </authorList>
    </citation>
    <scope>NUCLEOTIDE SEQUENCE [LARGE SCALE GENOMIC DNA]</scope>
    <source>
        <strain evidence="7 8">JCM 18290</strain>
    </source>
</reference>
<keyword evidence="3 5" id="KW-1133">Transmembrane helix</keyword>
<sequence>MSKISLIIQREYITRVKKKSFIVMTIIGPILFAAMMVLPGWFASMEDTESKNIAVIDQTGKYNKRIKDTEYLKFSWLNQQDAGTIAQDYQDKGYTAYLVIEDDLLQKPDAAKIYSESQITIDVKDHIARNLEKYLENEKLNSYQIDGLDAIIKDIHSVDIKLKTIKLSEDGSEKESSTELVMIAAIIFAMMIYMFVLIYGMQVMRGIMEEKVSRIVEVIVSSVKPFQLMMGKIIGIALVALTQFMLWVILTVSIVSVLHAVFASDASTFTANNQVEMLGATGGQPTDAQVSEFAAGFNNIIDKVLSLDLIGSLVLFVFYFLGGYLLYASLFAAIGAALDNEADSQQFVMPVMMPLILSIYVAMAAFRNPTGDIAVWFSMIPFTSPVVMMARIPFQPPIWQIIVSMLLLIGTFILTTWFAGRIYRTGILMYGKKVSYKELWKWFKYSGR</sequence>
<dbReference type="Gene3D" id="3.40.190.10">
    <property type="entry name" value="Periplasmic binding protein-like II"/>
    <property type="match status" value="1"/>
</dbReference>
<evidence type="ECO:0000256" key="2">
    <source>
        <dbReference type="ARBA" id="ARBA00022692"/>
    </source>
</evidence>
<feature type="transmembrane region" description="Helical" evidence="5">
    <location>
        <begin position="244"/>
        <end position="263"/>
    </location>
</feature>
<evidence type="ECO:0000313" key="7">
    <source>
        <dbReference type="EMBL" id="MBS2211655.1"/>
    </source>
</evidence>
<dbReference type="EMBL" id="JAGUCN010000009">
    <property type="protein sequence ID" value="MBS2211655.1"/>
    <property type="molecule type" value="Genomic_DNA"/>
</dbReference>
<feature type="transmembrane region" description="Helical" evidence="5">
    <location>
        <begin position="347"/>
        <end position="366"/>
    </location>
</feature>
<feature type="domain" description="ABC-2 type transporter transmembrane" evidence="6">
    <location>
        <begin position="19"/>
        <end position="419"/>
    </location>
</feature>
<feature type="transmembrane region" description="Helical" evidence="5">
    <location>
        <begin position="21"/>
        <end position="42"/>
    </location>
</feature>
<accession>A0ABS5K9H4</accession>
<dbReference type="Pfam" id="PF12698">
    <property type="entry name" value="ABC2_membrane_3"/>
    <property type="match status" value="1"/>
</dbReference>
<comment type="subcellular location">
    <subcellularLocation>
        <location evidence="1">Membrane</location>
        <topology evidence="1">Multi-pass membrane protein</topology>
    </subcellularLocation>
</comment>
<evidence type="ECO:0000313" key="8">
    <source>
        <dbReference type="Proteomes" id="UP000721861"/>
    </source>
</evidence>
<evidence type="ECO:0000256" key="4">
    <source>
        <dbReference type="ARBA" id="ARBA00023136"/>
    </source>
</evidence>
<dbReference type="SUPFAM" id="SSF53850">
    <property type="entry name" value="Periplasmic binding protein-like II"/>
    <property type="match status" value="1"/>
</dbReference>
<dbReference type="Proteomes" id="UP000721861">
    <property type="component" value="Unassembled WGS sequence"/>
</dbReference>
<evidence type="ECO:0000256" key="3">
    <source>
        <dbReference type="ARBA" id="ARBA00022989"/>
    </source>
</evidence>
<feature type="transmembrane region" description="Helical" evidence="5">
    <location>
        <begin position="313"/>
        <end position="335"/>
    </location>
</feature>
<protein>
    <submittedName>
        <fullName evidence="7">ABC transporter permease</fullName>
    </submittedName>
</protein>
<organism evidence="7 8">
    <name type="scientific">Carboxylicivirga mesophila</name>
    <dbReference type="NCBI Taxonomy" id="1166478"/>
    <lineage>
        <taxon>Bacteria</taxon>
        <taxon>Pseudomonadati</taxon>
        <taxon>Bacteroidota</taxon>
        <taxon>Bacteroidia</taxon>
        <taxon>Marinilabiliales</taxon>
        <taxon>Marinilabiliaceae</taxon>
        <taxon>Carboxylicivirga</taxon>
    </lineage>
</organism>
<feature type="transmembrane region" description="Helical" evidence="5">
    <location>
        <begin position="180"/>
        <end position="203"/>
    </location>
</feature>
<evidence type="ECO:0000259" key="6">
    <source>
        <dbReference type="Pfam" id="PF12698"/>
    </source>
</evidence>
<dbReference type="InterPro" id="IPR013525">
    <property type="entry name" value="ABC2_TM"/>
</dbReference>
<gene>
    <name evidence="7" type="ORF">KEM09_09590</name>
</gene>
<keyword evidence="8" id="KW-1185">Reference proteome</keyword>
<comment type="caution">
    <text evidence="7">The sequence shown here is derived from an EMBL/GenBank/DDBJ whole genome shotgun (WGS) entry which is preliminary data.</text>
</comment>
<dbReference type="PANTHER" id="PTHR43471">
    <property type="entry name" value="ABC TRANSPORTER PERMEASE"/>
    <property type="match status" value="1"/>
</dbReference>
<evidence type="ECO:0000256" key="1">
    <source>
        <dbReference type="ARBA" id="ARBA00004141"/>
    </source>
</evidence>
<evidence type="ECO:0000256" key="5">
    <source>
        <dbReference type="SAM" id="Phobius"/>
    </source>
</evidence>